<evidence type="ECO:0000256" key="2">
    <source>
        <dbReference type="SAM" id="SignalP"/>
    </source>
</evidence>
<accession>A0ABR1U415</accession>
<gene>
    <name evidence="3" type="ORF">PG996_012920</name>
</gene>
<evidence type="ECO:0000313" key="4">
    <source>
        <dbReference type="Proteomes" id="UP001446871"/>
    </source>
</evidence>
<keyword evidence="4" id="KW-1185">Reference proteome</keyword>
<feature type="compositionally biased region" description="Low complexity" evidence="1">
    <location>
        <begin position="219"/>
        <end position="242"/>
    </location>
</feature>
<protein>
    <recommendedName>
        <fullName evidence="5">GPI anchored protein</fullName>
    </recommendedName>
</protein>
<keyword evidence="2" id="KW-0732">Signal</keyword>
<evidence type="ECO:0008006" key="5">
    <source>
        <dbReference type="Google" id="ProtNLM"/>
    </source>
</evidence>
<dbReference type="EMBL" id="JAQQWM010000008">
    <property type="protein sequence ID" value="KAK8053619.1"/>
    <property type="molecule type" value="Genomic_DNA"/>
</dbReference>
<feature type="signal peptide" evidence="2">
    <location>
        <begin position="1"/>
        <end position="19"/>
    </location>
</feature>
<feature type="compositionally biased region" description="Polar residues" evidence="1">
    <location>
        <begin position="199"/>
        <end position="218"/>
    </location>
</feature>
<evidence type="ECO:0000256" key="1">
    <source>
        <dbReference type="SAM" id="MobiDB-lite"/>
    </source>
</evidence>
<reference evidence="3 4" key="1">
    <citation type="submission" date="2023-01" db="EMBL/GenBank/DDBJ databases">
        <title>Analysis of 21 Apiospora genomes using comparative genomics revels a genus with tremendous synthesis potential of carbohydrate active enzymes and secondary metabolites.</title>
        <authorList>
            <person name="Sorensen T."/>
        </authorList>
    </citation>
    <scope>NUCLEOTIDE SEQUENCE [LARGE SCALE GENOMIC DNA]</scope>
    <source>
        <strain evidence="3 4">CBS 83171</strain>
    </source>
</reference>
<feature type="region of interest" description="Disordered" evidence="1">
    <location>
        <begin position="151"/>
        <end position="244"/>
    </location>
</feature>
<feature type="compositionally biased region" description="Gly residues" evidence="1">
    <location>
        <begin position="152"/>
        <end position="167"/>
    </location>
</feature>
<dbReference type="Proteomes" id="UP001446871">
    <property type="component" value="Unassembled WGS sequence"/>
</dbReference>
<feature type="chain" id="PRO_5047324932" description="GPI anchored protein" evidence="2">
    <location>
        <begin position="20"/>
        <end position="273"/>
    </location>
</feature>
<organism evidence="3 4">
    <name type="scientific">Apiospora saccharicola</name>
    <dbReference type="NCBI Taxonomy" id="335842"/>
    <lineage>
        <taxon>Eukaryota</taxon>
        <taxon>Fungi</taxon>
        <taxon>Dikarya</taxon>
        <taxon>Ascomycota</taxon>
        <taxon>Pezizomycotina</taxon>
        <taxon>Sordariomycetes</taxon>
        <taxon>Xylariomycetidae</taxon>
        <taxon>Amphisphaeriales</taxon>
        <taxon>Apiosporaceae</taxon>
        <taxon>Apiospora</taxon>
    </lineage>
</organism>
<comment type="caution">
    <text evidence="3">The sequence shown here is derived from an EMBL/GenBank/DDBJ whole genome shotgun (WGS) entry which is preliminary data.</text>
</comment>
<name>A0ABR1U415_9PEZI</name>
<proteinExistence type="predicted"/>
<evidence type="ECO:0000313" key="3">
    <source>
        <dbReference type="EMBL" id="KAK8053619.1"/>
    </source>
</evidence>
<sequence>MRALISLLVIGSAASLAVAQEPRQRVEYSAGLFSGAGGEGVVLAAASSSCTLSETNCESGCMPIGSVCCKDGTNTYCPINSVCNPGGCCPIGKTCKGGSGVASCAAGKTTCGIGCMPSSADCCSDGTYCPLGSKCSGSDHCCKIGKTCPGDSGSGGSGSGSGSGSSGSGSSPGTSSLVLGSDDETTTSRRATSTFAPGNLSTATSKLSIPAAQTASDDTPTTTTSSKTPTVGPPTVTVTPTGASLPGGTGAGALDKADGKLAVGLAVVAALLI</sequence>